<reference evidence="4" key="1">
    <citation type="journal article" date="2018" name="Curr. Microbiol.">
        <title>Cellulosimicrobium arenosum sp. nov., Isolated from Marine Sediment Sand.</title>
        <authorList>
            <person name="Oh M."/>
            <person name="Kim J.H."/>
            <person name="Yoon J.H."/>
            <person name="Schumann P."/>
            <person name="Kim W."/>
        </authorList>
    </citation>
    <scope>NUCLEOTIDE SEQUENCE</scope>
    <source>
        <strain evidence="4">KCTC 49039</strain>
    </source>
</reference>
<keyword evidence="5" id="KW-1185">Reference proteome</keyword>
<feature type="transmembrane region" description="Helical" evidence="2">
    <location>
        <begin position="133"/>
        <end position="154"/>
    </location>
</feature>
<dbReference type="SUPFAM" id="SSF81342">
    <property type="entry name" value="Transmembrane di-heme cytochromes"/>
    <property type="match status" value="1"/>
</dbReference>
<evidence type="ECO:0000313" key="5">
    <source>
        <dbReference type="Proteomes" id="UP000610846"/>
    </source>
</evidence>
<evidence type="ECO:0000259" key="3">
    <source>
        <dbReference type="Pfam" id="PF00174"/>
    </source>
</evidence>
<comment type="caution">
    <text evidence="4">The sequence shown here is derived from an EMBL/GenBank/DDBJ whole genome shotgun (WGS) entry which is preliminary data.</text>
</comment>
<dbReference type="PANTHER" id="PTHR43032">
    <property type="entry name" value="PROTEIN-METHIONINE-SULFOXIDE REDUCTASE"/>
    <property type="match status" value="1"/>
</dbReference>
<dbReference type="InterPro" id="IPR000572">
    <property type="entry name" value="OxRdtase_Mopterin-bd_dom"/>
</dbReference>
<sequence length="411" mass="43006">MPRAEDFRSPVHDPRVVARVGALLGGAIVVLFVTGLLSHLSQNPVPWLPFGPSPSWGYRLSQGVHVTVGFACVPLLLAKLYAAYPRLFERPALRGPLHALERGSVAVLVAATTFQIVTGVLNVFQVYPWKFSFLWVHYAAAWVVVGSVVVHVGVKLPVIVPALRSSVAELRAEESGGGPRPPSVVPPAVVPPAGVAADQGQEEDPAQAATSRRGFLAAVAVTTLGVVALTVGQTVRPLAPFAVLAPRDPRVGPQGLPVNKTARSAGVADTATDPAWRLVLTGPGGTRELSRDDLLAMDAVTAVVPIACVEGWSATATWDGVRVRDLVALVGGTADDDVQVDSLQQGGSYASSLLPGAYVAAEDTLLALRLAGEDLDLDHGYPARLVAPNRPGVLQTKWVARMTVLRPGGAA</sequence>
<feature type="transmembrane region" description="Helical" evidence="2">
    <location>
        <begin position="105"/>
        <end position="127"/>
    </location>
</feature>
<feature type="compositionally biased region" description="Pro residues" evidence="1">
    <location>
        <begin position="179"/>
        <end position="190"/>
    </location>
</feature>
<accession>A0A927G7P8</accession>
<organism evidence="4 5">
    <name type="scientific">Cellulosimicrobium arenosum</name>
    <dbReference type="NCBI Taxonomy" id="2708133"/>
    <lineage>
        <taxon>Bacteria</taxon>
        <taxon>Bacillati</taxon>
        <taxon>Actinomycetota</taxon>
        <taxon>Actinomycetes</taxon>
        <taxon>Micrococcales</taxon>
        <taxon>Promicromonosporaceae</taxon>
        <taxon>Cellulosimicrobium</taxon>
    </lineage>
</organism>
<dbReference type="CDD" id="cd00321">
    <property type="entry name" value="SO_family_Moco"/>
    <property type="match status" value="1"/>
</dbReference>
<gene>
    <name evidence="4" type="ORF">IF651_05155</name>
</gene>
<dbReference type="GO" id="GO:0016491">
    <property type="term" value="F:oxidoreductase activity"/>
    <property type="evidence" value="ECO:0007669"/>
    <property type="project" value="InterPro"/>
</dbReference>
<feature type="domain" description="Oxidoreductase molybdopterin-binding" evidence="3">
    <location>
        <begin position="274"/>
        <end position="405"/>
    </location>
</feature>
<keyword evidence="2" id="KW-0812">Transmembrane</keyword>
<dbReference type="Proteomes" id="UP000610846">
    <property type="component" value="Unassembled WGS sequence"/>
</dbReference>
<proteinExistence type="predicted"/>
<dbReference type="Pfam" id="PF00174">
    <property type="entry name" value="Oxidored_molyb"/>
    <property type="match status" value="1"/>
</dbReference>
<evidence type="ECO:0000313" key="4">
    <source>
        <dbReference type="EMBL" id="MBD8078446.1"/>
    </source>
</evidence>
<name>A0A927G7P8_9MICO</name>
<feature type="region of interest" description="Disordered" evidence="1">
    <location>
        <begin position="173"/>
        <end position="208"/>
    </location>
</feature>
<feature type="transmembrane region" description="Helical" evidence="2">
    <location>
        <begin position="215"/>
        <end position="235"/>
    </location>
</feature>
<dbReference type="GO" id="GO:0016020">
    <property type="term" value="C:membrane"/>
    <property type="evidence" value="ECO:0007669"/>
    <property type="project" value="InterPro"/>
</dbReference>
<dbReference type="EMBL" id="JACYHB010000003">
    <property type="protein sequence ID" value="MBD8078446.1"/>
    <property type="molecule type" value="Genomic_DNA"/>
</dbReference>
<dbReference type="PANTHER" id="PTHR43032:SF2">
    <property type="entry name" value="BLL0505 PROTEIN"/>
    <property type="match status" value="1"/>
</dbReference>
<dbReference type="InterPro" id="IPR008335">
    <property type="entry name" value="Mopterin_OxRdtase_euk"/>
</dbReference>
<dbReference type="GO" id="GO:0022904">
    <property type="term" value="P:respiratory electron transport chain"/>
    <property type="evidence" value="ECO:0007669"/>
    <property type="project" value="InterPro"/>
</dbReference>
<feature type="transmembrane region" description="Helical" evidence="2">
    <location>
        <begin position="20"/>
        <end position="40"/>
    </location>
</feature>
<dbReference type="Gene3D" id="3.90.420.10">
    <property type="entry name" value="Oxidoreductase, molybdopterin-binding domain"/>
    <property type="match status" value="1"/>
</dbReference>
<dbReference type="AlphaFoldDB" id="A0A927G7P8"/>
<keyword evidence="2" id="KW-1133">Transmembrane helix</keyword>
<reference evidence="4" key="2">
    <citation type="submission" date="2020-09" db="EMBL/GenBank/DDBJ databases">
        <authorList>
            <person name="Yu Y."/>
        </authorList>
    </citation>
    <scope>NUCLEOTIDE SEQUENCE</scope>
    <source>
        <strain evidence="4">KCTC 49039</strain>
    </source>
</reference>
<protein>
    <submittedName>
        <fullName evidence="4">Molybdopterin-dependent oxidoreductase</fullName>
    </submittedName>
</protein>
<feature type="transmembrane region" description="Helical" evidence="2">
    <location>
        <begin position="60"/>
        <end position="84"/>
    </location>
</feature>
<dbReference type="PRINTS" id="PR00407">
    <property type="entry name" value="EUMOPTERIN"/>
</dbReference>
<evidence type="ECO:0000256" key="1">
    <source>
        <dbReference type="SAM" id="MobiDB-lite"/>
    </source>
</evidence>
<dbReference type="InterPro" id="IPR016174">
    <property type="entry name" value="Di-haem_cyt_TM"/>
</dbReference>
<evidence type="ECO:0000256" key="2">
    <source>
        <dbReference type="SAM" id="Phobius"/>
    </source>
</evidence>
<dbReference type="SUPFAM" id="SSF56524">
    <property type="entry name" value="Oxidoreductase molybdopterin-binding domain"/>
    <property type="match status" value="1"/>
</dbReference>
<dbReference type="InterPro" id="IPR036374">
    <property type="entry name" value="OxRdtase_Mopterin-bd_sf"/>
</dbReference>
<keyword evidence="2" id="KW-0472">Membrane</keyword>